<comment type="subcellular location">
    <subcellularLocation>
        <location evidence="1">Membrane</location>
        <topology evidence="1">Multi-pass membrane protein</topology>
    </subcellularLocation>
</comment>
<name>A0A2C5YQL9_9HYPO</name>
<dbReference type="InterPro" id="IPR036259">
    <property type="entry name" value="MFS_trans_sf"/>
</dbReference>
<keyword evidence="5 7" id="KW-0472">Membrane</keyword>
<dbReference type="GO" id="GO:0016020">
    <property type="term" value="C:membrane"/>
    <property type="evidence" value="ECO:0007669"/>
    <property type="project" value="UniProtKB-SubCell"/>
</dbReference>
<accession>A0A2C5YQL9</accession>
<evidence type="ECO:0000256" key="3">
    <source>
        <dbReference type="ARBA" id="ARBA00022692"/>
    </source>
</evidence>
<feature type="transmembrane region" description="Helical" evidence="7">
    <location>
        <begin position="92"/>
        <end position="110"/>
    </location>
</feature>
<dbReference type="GO" id="GO:0022857">
    <property type="term" value="F:transmembrane transporter activity"/>
    <property type="evidence" value="ECO:0007669"/>
    <property type="project" value="InterPro"/>
</dbReference>
<dbReference type="PANTHER" id="PTHR43791:SF6">
    <property type="entry name" value="TRANSPORTER, PUTATIVE (AFU_ORTHOLOGUE AFUA_1G16690)-RELATED"/>
    <property type="match status" value="1"/>
</dbReference>
<keyword evidence="2" id="KW-0813">Transport</keyword>
<protein>
    <recommendedName>
        <fullName evidence="10">Major facilitator superfamily (MFS) profile domain-containing protein</fullName>
    </recommendedName>
</protein>
<sequence length="230" mass="24171">MDSNDNGIKSASALHGVEKHNVESLEDTESAPAQTGMAPGHRAAVEKRLKRKLDARCTLFVLIYILNYLDRNNIAAARLKGLQSDLHMTDTQYATCLSILYVGYILMQVPSNMVVNRISRPSLYISVSMLLWGLISTMSGVVKSFGAMVAVRFCLGFVEAAFLPGALLILRGFGACGVAVAVLDRGRGDNGDGAGGGVYIAGPAAQCEGVYRGGEAGGAVEDDGGRGRGG</sequence>
<comment type="caution">
    <text evidence="8">The sequence shown here is derived from an EMBL/GenBank/DDBJ whole genome shotgun (WGS) entry which is preliminary data.</text>
</comment>
<evidence type="ECO:0000256" key="5">
    <source>
        <dbReference type="ARBA" id="ARBA00023136"/>
    </source>
</evidence>
<dbReference type="Proteomes" id="UP000224854">
    <property type="component" value="Unassembled WGS sequence"/>
</dbReference>
<evidence type="ECO:0000256" key="4">
    <source>
        <dbReference type="ARBA" id="ARBA00022989"/>
    </source>
</evidence>
<feature type="transmembrane region" description="Helical" evidence="7">
    <location>
        <begin position="122"/>
        <end position="142"/>
    </location>
</feature>
<proteinExistence type="predicted"/>
<evidence type="ECO:0000313" key="8">
    <source>
        <dbReference type="EMBL" id="PHH71057.1"/>
    </source>
</evidence>
<gene>
    <name evidence="8" type="ORF">CDD82_6766</name>
</gene>
<keyword evidence="4 7" id="KW-1133">Transmembrane helix</keyword>
<feature type="region of interest" description="Disordered" evidence="6">
    <location>
        <begin position="19"/>
        <end position="40"/>
    </location>
</feature>
<dbReference type="EMBL" id="NJEU01000724">
    <property type="protein sequence ID" value="PHH71057.1"/>
    <property type="molecule type" value="Genomic_DNA"/>
</dbReference>
<keyword evidence="3 7" id="KW-0812">Transmembrane</keyword>
<keyword evidence="9" id="KW-1185">Reference proteome</keyword>
<dbReference type="OrthoDB" id="2250022at2759"/>
<evidence type="ECO:0000256" key="6">
    <source>
        <dbReference type="SAM" id="MobiDB-lite"/>
    </source>
</evidence>
<evidence type="ECO:0000256" key="2">
    <source>
        <dbReference type="ARBA" id="ARBA00022448"/>
    </source>
</evidence>
<dbReference type="Pfam" id="PF07690">
    <property type="entry name" value="MFS_1"/>
    <property type="match status" value="1"/>
</dbReference>
<evidence type="ECO:0000256" key="1">
    <source>
        <dbReference type="ARBA" id="ARBA00004141"/>
    </source>
</evidence>
<dbReference type="Gene3D" id="1.20.1250.20">
    <property type="entry name" value="MFS general substrate transporter like domains"/>
    <property type="match status" value="1"/>
</dbReference>
<reference evidence="8 9" key="1">
    <citation type="submission" date="2017-06" db="EMBL/GenBank/DDBJ databases">
        <title>Ant-infecting Ophiocordyceps genomes reveal a high diversity of potential behavioral manipulation genes and a possible major role for enterotoxins.</title>
        <authorList>
            <person name="De Bekker C."/>
            <person name="Evans H.C."/>
            <person name="Brachmann A."/>
            <person name="Hughes D.P."/>
        </authorList>
    </citation>
    <scope>NUCLEOTIDE SEQUENCE [LARGE SCALE GENOMIC DNA]</scope>
    <source>
        <strain evidence="8 9">1348a</strain>
    </source>
</reference>
<evidence type="ECO:0000256" key="7">
    <source>
        <dbReference type="SAM" id="Phobius"/>
    </source>
</evidence>
<evidence type="ECO:0008006" key="10">
    <source>
        <dbReference type="Google" id="ProtNLM"/>
    </source>
</evidence>
<dbReference type="AlphaFoldDB" id="A0A2C5YQL9"/>
<evidence type="ECO:0000313" key="9">
    <source>
        <dbReference type="Proteomes" id="UP000224854"/>
    </source>
</evidence>
<feature type="transmembrane region" description="Helical" evidence="7">
    <location>
        <begin position="53"/>
        <end position="69"/>
    </location>
</feature>
<dbReference type="InterPro" id="IPR011701">
    <property type="entry name" value="MFS"/>
</dbReference>
<feature type="transmembrane region" description="Helical" evidence="7">
    <location>
        <begin position="162"/>
        <end position="183"/>
    </location>
</feature>
<dbReference type="PANTHER" id="PTHR43791">
    <property type="entry name" value="PERMEASE-RELATED"/>
    <property type="match status" value="1"/>
</dbReference>
<organism evidence="8 9">
    <name type="scientific">Ophiocordyceps australis</name>
    <dbReference type="NCBI Taxonomy" id="1399860"/>
    <lineage>
        <taxon>Eukaryota</taxon>
        <taxon>Fungi</taxon>
        <taxon>Dikarya</taxon>
        <taxon>Ascomycota</taxon>
        <taxon>Pezizomycotina</taxon>
        <taxon>Sordariomycetes</taxon>
        <taxon>Hypocreomycetidae</taxon>
        <taxon>Hypocreales</taxon>
        <taxon>Ophiocordycipitaceae</taxon>
        <taxon>Ophiocordyceps</taxon>
    </lineage>
</organism>
<dbReference type="SUPFAM" id="SSF103473">
    <property type="entry name" value="MFS general substrate transporter"/>
    <property type="match status" value="1"/>
</dbReference>